<dbReference type="OrthoDB" id="7505659at2"/>
<dbReference type="InterPro" id="IPR001647">
    <property type="entry name" value="HTH_TetR"/>
</dbReference>
<evidence type="ECO:0000256" key="1">
    <source>
        <dbReference type="ARBA" id="ARBA00022491"/>
    </source>
</evidence>
<dbReference type="Gene3D" id="1.10.357.10">
    <property type="entry name" value="Tetracycline Repressor, domain 2"/>
    <property type="match status" value="1"/>
</dbReference>
<name>A0A098Y7H6_9ACTN</name>
<dbReference type="GO" id="GO:0003677">
    <property type="term" value="F:DNA binding"/>
    <property type="evidence" value="ECO:0007669"/>
    <property type="project" value="UniProtKB-UniRule"/>
</dbReference>
<dbReference type="RefSeq" id="WP_036335490.1">
    <property type="nucleotide sequence ID" value="NZ_JPMX01000040.1"/>
</dbReference>
<evidence type="ECO:0000313" key="8">
    <source>
        <dbReference type="Proteomes" id="UP000029713"/>
    </source>
</evidence>
<keyword evidence="2" id="KW-0805">Transcription regulation</keyword>
<reference evidence="7 8" key="1">
    <citation type="submission" date="2014-07" db="EMBL/GenBank/DDBJ databases">
        <title>Biosystematic studies on Modestobacter strains isolated from extreme hyper-arid desert soil and from historic building.</title>
        <authorList>
            <person name="Bukarasam K."/>
            <person name="Bull A."/>
            <person name="Girard G."/>
            <person name="van Wezel G."/>
            <person name="Goodfellow M."/>
        </authorList>
    </citation>
    <scope>NUCLEOTIDE SEQUENCE [LARGE SCALE GENOMIC DNA]</scope>
    <source>
        <strain evidence="7 8">KNN45-2b</strain>
    </source>
</reference>
<evidence type="ECO:0000256" key="2">
    <source>
        <dbReference type="ARBA" id="ARBA00023015"/>
    </source>
</evidence>
<organism evidence="7 8">
    <name type="scientific">Modestobacter caceresii</name>
    <dbReference type="NCBI Taxonomy" id="1522368"/>
    <lineage>
        <taxon>Bacteria</taxon>
        <taxon>Bacillati</taxon>
        <taxon>Actinomycetota</taxon>
        <taxon>Actinomycetes</taxon>
        <taxon>Geodermatophilales</taxon>
        <taxon>Geodermatophilaceae</taxon>
        <taxon>Modestobacter</taxon>
    </lineage>
</organism>
<dbReference type="AlphaFoldDB" id="A0A098Y7H6"/>
<dbReference type="InterPro" id="IPR036271">
    <property type="entry name" value="Tet_transcr_reg_TetR-rel_C_sf"/>
</dbReference>
<dbReference type="STRING" id="1522368.IN07_10040"/>
<dbReference type="PANTHER" id="PTHR47506:SF6">
    <property type="entry name" value="HTH-TYPE TRANSCRIPTIONAL REPRESSOR NEMR"/>
    <property type="match status" value="1"/>
</dbReference>
<dbReference type="Pfam" id="PF13977">
    <property type="entry name" value="TetR_C_6"/>
    <property type="match status" value="1"/>
</dbReference>
<evidence type="ECO:0000256" key="4">
    <source>
        <dbReference type="ARBA" id="ARBA00023163"/>
    </source>
</evidence>
<protein>
    <recommendedName>
        <fullName evidence="6">HTH tetR-type domain-containing protein</fullName>
    </recommendedName>
</protein>
<keyword evidence="1" id="KW-0678">Repressor</keyword>
<accession>A0A098Y7H6</accession>
<evidence type="ECO:0000256" key="5">
    <source>
        <dbReference type="PROSITE-ProRule" id="PRU00335"/>
    </source>
</evidence>
<evidence type="ECO:0000256" key="3">
    <source>
        <dbReference type="ARBA" id="ARBA00023125"/>
    </source>
</evidence>
<dbReference type="SUPFAM" id="SSF46689">
    <property type="entry name" value="Homeodomain-like"/>
    <property type="match status" value="1"/>
</dbReference>
<comment type="caution">
    <text evidence="7">The sequence shown here is derived from an EMBL/GenBank/DDBJ whole genome shotgun (WGS) entry which is preliminary data.</text>
</comment>
<proteinExistence type="predicted"/>
<dbReference type="Proteomes" id="UP000029713">
    <property type="component" value="Unassembled WGS sequence"/>
</dbReference>
<evidence type="ECO:0000313" key="7">
    <source>
        <dbReference type="EMBL" id="KGH46788.1"/>
    </source>
</evidence>
<evidence type="ECO:0000259" key="6">
    <source>
        <dbReference type="PROSITE" id="PS50977"/>
    </source>
</evidence>
<keyword evidence="8" id="KW-1185">Reference proteome</keyword>
<sequence length="202" mass="22464">MTAITSRPRGEYAKTAARRQEILDAAVEVFSSAGFHKGSLRDVAERVGLSQAGVLHHFPSKTHLLEAVLAWRDEQSRQRFDFEAVAGLDQIRALLNLVEYNASTPELVELFTVLAAEATALDHPVHGYFVDRYSWVIRYITDAFVAVDAAGDLRPGTEPASAARQLVALMDGLQVQWLLDRRSVDMAAEVRRYVQSLLTVEL</sequence>
<dbReference type="PROSITE" id="PS50977">
    <property type="entry name" value="HTH_TETR_2"/>
    <property type="match status" value="1"/>
</dbReference>
<dbReference type="PRINTS" id="PR00455">
    <property type="entry name" value="HTHTETR"/>
</dbReference>
<keyword evidence="4" id="KW-0804">Transcription</keyword>
<keyword evidence="3 5" id="KW-0238">DNA-binding</keyword>
<dbReference type="EMBL" id="JPMX01000040">
    <property type="protein sequence ID" value="KGH46788.1"/>
    <property type="molecule type" value="Genomic_DNA"/>
</dbReference>
<dbReference type="InterPro" id="IPR039538">
    <property type="entry name" value="BetI_C"/>
</dbReference>
<dbReference type="SUPFAM" id="SSF48498">
    <property type="entry name" value="Tetracyclin repressor-like, C-terminal domain"/>
    <property type="match status" value="1"/>
</dbReference>
<dbReference type="PANTHER" id="PTHR47506">
    <property type="entry name" value="TRANSCRIPTIONAL REGULATORY PROTEIN"/>
    <property type="match status" value="1"/>
</dbReference>
<feature type="DNA-binding region" description="H-T-H motif" evidence="5">
    <location>
        <begin position="39"/>
        <end position="58"/>
    </location>
</feature>
<gene>
    <name evidence="7" type="ORF">IN07_10040</name>
</gene>
<dbReference type="InterPro" id="IPR009057">
    <property type="entry name" value="Homeodomain-like_sf"/>
</dbReference>
<feature type="domain" description="HTH tetR-type" evidence="6">
    <location>
        <begin position="16"/>
        <end position="76"/>
    </location>
</feature>
<dbReference type="Pfam" id="PF00440">
    <property type="entry name" value="TetR_N"/>
    <property type="match status" value="1"/>
</dbReference>